<reference evidence="8" key="1">
    <citation type="journal article" date="2023" name="Mol. Biol. Evol.">
        <title>Third-Generation Sequencing Reveals the Adaptive Role of the Epigenome in Three Deep-Sea Polychaetes.</title>
        <authorList>
            <person name="Perez M."/>
            <person name="Aroh O."/>
            <person name="Sun Y."/>
            <person name="Lan Y."/>
            <person name="Juniper S.K."/>
            <person name="Young C.R."/>
            <person name="Angers B."/>
            <person name="Qian P.Y."/>
        </authorList>
    </citation>
    <scope>NUCLEOTIDE SEQUENCE</scope>
    <source>
        <strain evidence="8">R07B-5</strain>
    </source>
</reference>
<dbReference type="InterPro" id="IPR001073">
    <property type="entry name" value="C1q_dom"/>
</dbReference>
<feature type="domain" description="C1q" evidence="7">
    <location>
        <begin position="138"/>
        <end position="268"/>
    </location>
</feature>
<evidence type="ECO:0000313" key="8">
    <source>
        <dbReference type="EMBL" id="KAK2188897.1"/>
    </source>
</evidence>
<dbReference type="EMBL" id="JAODUO010000119">
    <property type="protein sequence ID" value="KAK2188897.1"/>
    <property type="molecule type" value="Genomic_DNA"/>
</dbReference>
<evidence type="ECO:0000256" key="6">
    <source>
        <dbReference type="SAM" id="SignalP"/>
    </source>
</evidence>
<protein>
    <recommendedName>
        <fullName evidence="7">C1q domain-containing protein</fullName>
    </recommendedName>
</protein>
<dbReference type="Proteomes" id="UP001209878">
    <property type="component" value="Unassembled WGS sequence"/>
</dbReference>
<feature type="compositionally biased region" description="Low complexity" evidence="5">
    <location>
        <begin position="55"/>
        <end position="66"/>
    </location>
</feature>
<feature type="signal peptide" evidence="6">
    <location>
        <begin position="1"/>
        <end position="25"/>
    </location>
</feature>
<dbReference type="Pfam" id="PF01391">
    <property type="entry name" value="Collagen"/>
    <property type="match status" value="1"/>
</dbReference>
<keyword evidence="2" id="KW-0964">Secreted</keyword>
<evidence type="ECO:0000256" key="4">
    <source>
        <dbReference type="ARBA" id="ARBA00023119"/>
    </source>
</evidence>
<dbReference type="Gene3D" id="2.60.120.40">
    <property type="match status" value="1"/>
</dbReference>
<organism evidence="8 9">
    <name type="scientific">Ridgeia piscesae</name>
    <name type="common">Tubeworm</name>
    <dbReference type="NCBI Taxonomy" id="27915"/>
    <lineage>
        <taxon>Eukaryota</taxon>
        <taxon>Metazoa</taxon>
        <taxon>Spiralia</taxon>
        <taxon>Lophotrochozoa</taxon>
        <taxon>Annelida</taxon>
        <taxon>Polychaeta</taxon>
        <taxon>Sedentaria</taxon>
        <taxon>Canalipalpata</taxon>
        <taxon>Sabellida</taxon>
        <taxon>Siboglinidae</taxon>
        <taxon>Ridgeia</taxon>
    </lineage>
</organism>
<feature type="chain" id="PRO_5041960628" description="C1q domain-containing protein" evidence="6">
    <location>
        <begin position="26"/>
        <end position="268"/>
    </location>
</feature>
<sequence length="268" mass="28578">MTSLVHVSVLSTLHLVLCLTTYSYAYNTNSFIDKTDGNTLQEACGPCFVGPAGPSGVPGVPGMPGSHGRDGRKGEKGESGEAGTTGQVGPEGPLGKRGSRGRKGHPGDRGDHGEKGSKGDRGDRGPPGLPGVGGYAVREPKKVAFTVARSLKLGPLIKDSTVLFDSVITNVGDCFDEHTSHFVCRVNGTYLFTTHVLSQNNKDVYAWIMLNNKHKMPLHGDGRAGYGTGSQTVILRLAKGDRVWLQLRKDSALLNDFSTFSGYMLFED</sequence>
<dbReference type="GO" id="GO:0005576">
    <property type="term" value="C:extracellular region"/>
    <property type="evidence" value="ECO:0007669"/>
    <property type="project" value="UniProtKB-SubCell"/>
</dbReference>
<dbReference type="PRINTS" id="PR00007">
    <property type="entry name" value="COMPLEMNTC1Q"/>
</dbReference>
<dbReference type="InterPro" id="IPR008160">
    <property type="entry name" value="Collagen"/>
</dbReference>
<keyword evidence="9" id="KW-1185">Reference proteome</keyword>
<keyword evidence="3 6" id="KW-0732">Signal</keyword>
<dbReference type="AlphaFoldDB" id="A0AAD9UGR9"/>
<dbReference type="SUPFAM" id="SSF49842">
    <property type="entry name" value="TNF-like"/>
    <property type="match status" value="1"/>
</dbReference>
<evidence type="ECO:0000313" key="9">
    <source>
        <dbReference type="Proteomes" id="UP001209878"/>
    </source>
</evidence>
<accession>A0AAD9UGR9</accession>
<evidence type="ECO:0000256" key="2">
    <source>
        <dbReference type="ARBA" id="ARBA00022525"/>
    </source>
</evidence>
<evidence type="ECO:0000256" key="5">
    <source>
        <dbReference type="SAM" id="MobiDB-lite"/>
    </source>
</evidence>
<dbReference type="PANTHER" id="PTHR15427">
    <property type="entry name" value="EMILIN ELASTIN MICROFIBRIL INTERFACE-LOCATED PROTEIN ELASTIN MICROFIBRIL INTERFACER"/>
    <property type="match status" value="1"/>
</dbReference>
<feature type="region of interest" description="Disordered" evidence="5">
    <location>
        <begin position="55"/>
        <end position="135"/>
    </location>
</feature>
<dbReference type="Pfam" id="PF00386">
    <property type="entry name" value="C1q"/>
    <property type="match status" value="1"/>
</dbReference>
<comment type="caution">
    <text evidence="8">The sequence shown here is derived from an EMBL/GenBank/DDBJ whole genome shotgun (WGS) entry which is preliminary data.</text>
</comment>
<proteinExistence type="predicted"/>
<gene>
    <name evidence="8" type="ORF">NP493_120g02002</name>
</gene>
<dbReference type="InterPro" id="IPR050392">
    <property type="entry name" value="Collagen/C1q_domain"/>
</dbReference>
<evidence type="ECO:0000256" key="3">
    <source>
        <dbReference type="ARBA" id="ARBA00022729"/>
    </source>
</evidence>
<keyword evidence="4" id="KW-0176">Collagen</keyword>
<evidence type="ECO:0000256" key="1">
    <source>
        <dbReference type="ARBA" id="ARBA00004613"/>
    </source>
</evidence>
<feature type="compositionally biased region" description="Basic and acidic residues" evidence="5">
    <location>
        <begin position="105"/>
        <end position="124"/>
    </location>
</feature>
<dbReference type="InterPro" id="IPR008983">
    <property type="entry name" value="Tumour_necrosis_fac-like_dom"/>
</dbReference>
<dbReference type="SMART" id="SM00110">
    <property type="entry name" value="C1Q"/>
    <property type="match status" value="1"/>
</dbReference>
<feature type="compositionally biased region" description="Basic and acidic residues" evidence="5">
    <location>
        <begin position="67"/>
        <end position="79"/>
    </location>
</feature>
<dbReference type="PANTHER" id="PTHR15427:SF52">
    <property type="entry name" value="C1Q DOMAIN-CONTAINING PROTEIN"/>
    <property type="match status" value="1"/>
</dbReference>
<name>A0AAD9UGR9_RIDPI</name>
<comment type="subcellular location">
    <subcellularLocation>
        <location evidence="1">Secreted</location>
    </subcellularLocation>
</comment>
<dbReference type="PROSITE" id="PS50871">
    <property type="entry name" value="C1Q"/>
    <property type="match status" value="1"/>
</dbReference>
<evidence type="ECO:0000259" key="7">
    <source>
        <dbReference type="PROSITE" id="PS50871"/>
    </source>
</evidence>